<name>A0A4R6DTZ4_9RHOO</name>
<dbReference type="EMBL" id="SNVV01000014">
    <property type="protein sequence ID" value="TDN48656.1"/>
    <property type="molecule type" value="Genomic_DNA"/>
</dbReference>
<keyword evidence="4" id="KW-1185">Reference proteome</keyword>
<dbReference type="RefSeq" id="WP_133593238.1">
    <property type="nucleotide sequence ID" value="NZ_SNVV01000014.1"/>
</dbReference>
<proteinExistence type="predicted"/>
<feature type="region of interest" description="Disordered" evidence="1">
    <location>
        <begin position="43"/>
        <end position="64"/>
    </location>
</feature>
<dbReference type="OrthoDB" id="8853074at2"/>
<dbReference type="InterPro" id="IPR053853">
    <property type="entry name" value="FitA-like_RHH"/>
</dbReference>
<dbReference type="InterPro" id="IPR013321">
    <property type="entry name" value="Arc_rbn_hlx_hlx"/>
</dbReference>
<organism evidence="3 4">
    <name type="scientific">Azoarcus indigens</name>
    <dbReference type="NCBI Taxonomy" id="29545"/>
    <lineage>
        <taxon>Bacteria</taxon>
        <taxon>Pseudomonadati</taxon>
        <taxon>Pseudomonadota</taxon>
        <taxon>Betaproteobacteria</taxon>
        <taxon>Rhodocyclales</taxon>
        <taxon>Zoogloeaceae</taxon>
        <taxon>Azoarcus</taxon>
    </lineage>
</organism>
<protein>
    <submittedName>
        <fullName evidence="3">Arc-like DNA binding dprotein</fullName>
    </submittedName>
</protein>
<dbReference type="AlphaFoldDB" id="A0A4R6DTZ4"/>
<feature type="domain" description="Antitoxin FitA-like ribbon-helix-helix" evidence="2">
    <location>
        <begin position="2"/>
        <end position="40"/>
    </location>
</feature>
<dbReference type="SUPFAM" id="SSF47598">
    <property type="entry name" value="Ribbon-helix-helix"/>
    <property type="match status" value="1"/>
</dbReference>
<gene>
    <name evidence="3" type="ORF">C7389_11443</name>
</gene>
<dbReference type="Gene3D" id="1.10.1220.10">
    <property type="entry name" value="Met repressor-like"/>
    <property type="match status" value="1"/>
</dbReference>
<evidence type="ECO:0000259" key="2">
    <source>
        <dbReference type="Pfam" id="PF22513"/>
    </source>
</evidence>
<evidence type="ECO:0000313" key="4">
    <source>
        <dbReference type="Proteomes" id="UP000295129"/>
    </source>
</evidence>
<reference evidence="3 4" key="1">
    <citation type="submission" date="2019-03" db="EMBL/GenBank/DDBJ databases">
        <title>Genomic Encyclopedia of Type Strains, Phase IV (KMG-IV): sequencing the most valuable type-strain genomes for metagenomic binning, comparative biology and taxonomic classification.</title>
        <authorList>
            <person name="Goeker M."/>
        </authorList>
    </citation>
    <scope>NUCLEOTIDE SEQUENCE [LARGE SCALE GENOMIC DNA]</scope>
    <source>
        <strain evidence="3 4">DSM 12121</strain>
    </source>
</reference>
<accession>A0A4R6DTZ4</accession>
<dbReference type="GO" id="GO:0006355">
    <property type="term" value="P:regulation of DNA-templated transcription"/>
    <property type="evidence" value="ECO:0007669"/>
    <property type="project" value="InterPro"/>
</dbReference>
<sequence>MPNLSIKNVPEALAERLRQRAASNHRSLQGELMAIIEQAVDAPPASPPAAATSIERPPAAAGRKTIAQIAEEHRARYPTPLADSPRAVDILRAERDSR</sequence>
<dbReference type="Proteomes" id="UP000295129">
    <property type="component" value="Unassembled WGS sequence"/>
</dbReference>
<evidence type="ECO:0000256" key="1">
    <source>
        <dbReference type="SAM" id="MobiDB-lite"/>
    </source>
</evidence>
<comment type="caution">
    <text evidence="3">The sequence shown here is derived from an EMBL/GenBank/DDBJ whole genome shotgun (WGS) entry which is preliminary data.</text>
</comment>
<evidence type="ECO:0000313" key="3">
    <source>
        <dbReference type="EMBL" id="TDN48656.1"/>
    </source>
</evidence>
<dbReference type="InterPro" id="IPR010985">
    <property type="entry name" value="Ribbon_hlx_hlx"/>
</dbReference>
<dbReference type="Pfam" id="PF22513">
    <property type="entry name" value="FitA-like_RHH"/>
    <property type="match status" value="1"/>
</dbReference>